<evidence type="ECO:0000256" key="1">
    <source>
        <dbReference type="SAM" id="MobiDB-lite"/>
    </source>
</evidence>
<evidence type="ECO:0000259" key="2">
    <source>
        <dbReference type="Pfam" id="PF13966"/>
    </source>
</evidence>
<name>A0A2Z6NQD2_TRISU</name>
<dbReference type="Proteomes" id="UP000242715">
    <property type="component" value="Unassembled WGS sequence"/>
</dbReference>
<gene>
    <name evidence="3" type="ORF">TSUD_67530</name>
</gene>
<dbReference type="InterPro" id="IPR026960">
    <property type="entry name" value="RVT-Znf"/>
</dbReference>
<protein>
    <recommendedName>
        <fullName evidence="2">Reverse transcriptase zinc-binding domain-containing protein</fullName>
    </recommendedName>
</protein>
<dbReference type="AlphaFoldDB" id="A0A2Z6NQD2"/>
<dbReference type="Pfam" id="PF13966">
    <property type="entry name" value="zf-RVT"/>
    <property type="match status" value="1"/>
</dbReference>
<organism evidence="3 4">
    <name type="scientific">Trifolium subterraneum</name>
    <name type="common">Subterranean clover</name>
    <dbReference type="NCBI Taxonomy" id="3900"/>
    <lineage>
        <taxon>Eukaryota</taxon>
        <taxon>Viridiplantae</taxon>
        <taxon>Streptophyta</taxon>
        <taxon>Embryophyta</taxon>
        <taxon>Tracheophyta</taxon>
        <taxon>Spermatophyta</taxon>
        <taxon>Magnoliopsida</taxon>
        <taxon>eudicotyledons</taxon>
        <taxon>Gunneridae</taxon>
        <taxon>Pentapetalae</taxon>
        <taxon>rosids</taxon>
        <taxon>fabids</taxon>
        <taxon>Fabales</taxon>
        <taxon>Fabaceae</taxon>
        <taxon>Papilionoideae</taxon>
        <taxon>50 kb inversion clade</taxon>
        <taxon>NPAAA clade</taxon>
        <taxon>Hologalegina</taxon>
        <taxon>IRL clade</taxon>
        <taxon>Trifolieae</taxon>
        <taxon>Trifolium</taxon>
    </lineage>
</organism>
<feature type="compositionally biased region" description="Gly residues" evidence="1">
    <location>
        <begin position="384"/>
        <end position="393"/>
    </location>
</feature>
<dbReference type="EMBL" id="DF973735">
    <property type="protein sequence ID" value="GAU38890.1"/>
    <property type="molecule type" value="Genomic_DNA"/>
</dbReference>
<feature type="domain" description="Reverse transcriptase zinc-binding" evidence="2">
    <location>
        <begin position="262"/>
        <end position="332"/>
    </location>
</feature>
<evidence type="ECO:0000313" key="3">
    <source>
        <dbReference type="EMBL" id="GAU38890.1"/>
    </source>
</evidence>
<feature type="region of interest" description="Disordered" evidence="1">
    <location>
        <begin position="372"/>
        <end position="393"/>
    </location>
</feature>
<proteinExistence type="predicted"/>
<accession>A0A2Z6NQD2</accession>
<evidence type="ECO:0000313" key="4">
    <source>
        <dbReference type="Proteomes" id="UP000242715"/>
    </source>
</evidence>
<dbReference type="PANTHER" id="PTHR36617">
    <property type="entry name" value="PROTEIN, PUTATIVE-RELATED"/>
    <property type="match status" value="1"/>
</dbReference>
<dbReference type="PANTHER" id="PTHR36617:SF16">
    <property type="entry name" value="OS04G0516500 PROTEIN"/>
    <property type="match status" value="1"/>
</dbReference>
<dbReference type="OrthoDB" id="1432984at2759"/>
<keyword evidence="4" id="KW-1185">Reference proteome</keyword>
<reference evidence="4" key="1">
    <citation type="journal article" date="2017" name="Front. Plant Sci.">
        <title>Climate Clever Clovers: New Paradigm to Reduce the Environmental Footprint of Ruminants by Breeding Low Methanogenic Forages Utilizing Haplotype Variation.</title>
        <authorList>
            <person name="Kaur P."/>
            <person name="Appels R."/>
            <person name="Bayer P.E."/>
            <person name="Keeble-Gagnere G."/>
            <person name="Wang J."/>
            <person name="Hirakawa H."/>
            <person name="Shirasawa K."/>
            <person name="Vercoe P."/>
            <person name="Stefanova K."/>
            <person name="Durmic Z."/>
            <person name="Nichols P."/>
            <person name="Revell C."/>
            <person name="Isobe S.N."/>
            <person name="Edwards D."/>
            <person name="Erskine W."/>
        </authorList>
    </citation>
    <scope>NUCLEOTIDE SEQUENCE [LARGE SCALE GENOMIC DNA]</scope>
    <source>
        <strain evidence="4">cv. Daliak</strain>
    </source>
</reference>
<sequence length="393" mass="44426">MMMKMGFAEKWVKWVKACIFNSSMSVLVNGNNLSALVNRTLSLSAKAIGTICGLSKQYLQAASTFLSCSIDSLPFRFLGLPVGSNPRRLSTWRPIIETTRKRLSGWGGRHLSIGDLLRFRYGSFSDTFLCRSVVTAKRTDSLWWRDILKVGGLEGVLWFSAEVSSVLGDGNSIGFWLEKWIGNNSLKEMYPNLFEKEQVKNVVVADKCKWVADRWIWRLFHEGFLLGTDAQDVASLHSLLAGHHPLNRKDKRHWIPDASGRFSVSSTYRFLQQRSTVEEICPNIIGALKKLWKNDLPLKVTIFGWRLLLDKIPTRAALHRRGVMTNPQDLVCCGGILYRDGKTGQARRVGPFNPSFMAGWVDIFNPPKWRAPSRLTRKKHGTTTGRGGLARRV</sequence>